<dbReference type="InterPro" id="IPR038490">
    <property type="entry name" value="Gingipain_propep_sf"/>
</dbReference>
<organism evidence="1">
    <name type="scientific">marine sediment metagenome</name>
    <dbReference type="NCBI Taxonomy" id="412755"/>
    <lineage>
        <taxon>unclassified sequences</taxon>
        <taxon>metagenomes</taxon>
        <taxon>ecological metagenomes</taxon>
    </lineage>
</organism>
<protein>
    <recommendedName>
        <fullName evidence="2">Gingipain propeptide domain-containing protein</fullName>
    </recommendedName>
</protein>
<dbReference type="Gene3D" id="2.60.40.3800">
    <property type="match status" value="1"/>
</dbReference>
<comment type="caution">
    <text evidence="1">The sequence shown here is derived from an EMBL/GenBank/DDBJ whole genome shotgun (WGS) entry which is preliminary data.</text>
</comment>
<gene>
    <name evidence="1" type="ORF">S01H4_26993</name>
</gene>
<feature type="non-terminal residue" evidence="1">
    <location>
        <position position="106"/>
    </location>
</feature>
<dbReference type="EMBL" id="BART01013105">
    <property type="protein sequence ID" value="GAG88778.1"/>
    <property type="molecule type" value="Genomic_DNA"/>
</dbReference>
<reference evidence="1" key="1">
    <citation type="journal article" date="2014" name="Front. Microbiol.">
        <title>High frequency of phylogenetically diverse reductive dehalogenase-homologous genes in deep subseafloor sedimentary metagenomes.</title>
        <authorList>
            <person name="Kawai M."/>
            <person name="Futagami T."/>
            <person name="Toyoda A."/>
            <person name="Takaki Y."/>
            <person name="Nishi S."/>
            <person name="Hori S."/>
            <person name="Arai W."/>
            <person name="Tsubouchi T."/>
            <person name="Morono Y."/>
            <person name="Uchiyama I."/>
            <person name="Ito T."/>
            <person name="Fujiyama A."/>
            <person name="Inagaki F."/>
            <person name="Takami H."/>
        </authorList>
    </citation>
    <scope>NUCLEOTIDE SEQUENCE</scope>
    <source>
        <strain evidence="1">Expedition CK06-06</strain>
    </source>
</reference>
<accession>X1BX68</accession>
<dbReference type="AlphaFoldDB" id="X1BX68"/>
<evidence type="ECO:0008006" key="2">
    <source>
        <dbReference type="Google" id="ProtNLM"/>
    </source>
</evidence>
<name>X1BX68_9ZZZZ</name>
<proteinExistence type="predicted"/>
<evidence type="ECO:0000313" key="1">
    <source>
        <dbReference type="EMBL" id="GAG88778.1"/>
    </source>
</evidence>
<sequence>MQTPPRRKVGWLFIIPVLCLSLATGTYAQSETPPSTLEVVIPDYEVTTEEGEDYVEIPGGKIATVIEKPMVPYYTVRLDYPKGYEVSSVVLVERSDIKTATGLKIP</sequence>